<keyword evidence="4" id="KW-1185">Reference proteome</keyword>
<dbReference type="RefSeq" id="WP_238104669.1">
    <property type="nucleotide sequence ID" value="NZ_JAQQPZ010000013.1"/>
</dbReference>
<evidence type="ECO:0000256" key="2">
    <source>
        <dbReference type="SAM" id="Phobius"/>
    </source>
</evidence>
<accession>A0ABT5TQW1</accession>
<gene>
    <name evidence="3" type="ORF">PQR79_17610</name>
</gene>
<dbReference type="Proteomes" id="UP001213691">
    <property type="component" value="Unassembled WGS sequence"/>
</dbReference>
<keyword evidence="2" id="KW-0812">Transmembrane</keyword>
<keyword evidence="2" id="KW-0472">Membrane</keyword>
<evidence type="ECO:0000313" key="4">
    <source>
        <dbReference type="Proteomes" id="UP001213691"/>
    </source>
</evidence>
<name>A0ABT5TQW1_9GAMM</name>
<sequence>MSELTRSPTQGKPHLGANMNVNQAFNSANFKHHMTSMNPILALLMVFAMTLVAMTLLPFLLLFGLISFFTLRFFGKKMLRRQQAEQARAYQHYANVQREPAAPYADMFKHSGTSQGSRTGRTFEHRAD</sequence>
<feature type="transmembrane region" description="Helical" evidence="2">
    <location>
        <begin position="40"/>
        <end position="71"/>
    </location>
</feature>
<evidence type="ECO:0000313" key="3">
    <source>
        <dbReference type="EMBL" id="MDD8060887.1"/>
    </source>
</evidence>
<organism evidence="3 4">
    <name type="scientific">Shewanella metallivivens</name>
    <dbReference type="NCBI Taxonomy" id="2872342"/>
    <lineage>
        <taxon>Bacteria</taxon>
        <taxon>Pseudomonadati</taxon>
        <taxon>Pseudomonadota</taxon>
        <taxon>Gammaproteobacteria</taxon>
        <taxon>Alteromonadales</taxon>
        <taxon>Shewanellaceae</taxon>
        <taxon>Shewanella</taxon>
    </lineage>
</organism>
<proteinExistence type="predicted"/>
<evidence type="ECO:0000256" key="1">
    <source>
        <dbReference type="SAM" id="MobiDB-lite"/>
    </source>
</evidence>
<comment type="caution">
    <text evidence="3">The sequence shown here is derived from an EMBL/GenBank/DDBJ whole genome shotgun (WGS) entry which is preliminary data.</text>
</comment>
<feature type="region of interest" description="Disordered" evidence="1">
    <location>
        <begin position="107"/>
        <end position="128"/>
    </location>
</feature>
<keyword evidence="2" id="KW-1133">Transmembrane helix</keyword>
<feature type="compositionally biased region" description="Polar residues" evidence="1">
    <location>
        <begin position="111"/>
        <end position="120"/>
    </location>
</feature>
<protein>
    <submittedName>
        <fullName evidence="3">Uncharacterized protein</fullName>
    </submittedName>
</protein>
<dbReference type="EMBL" id="JAQQPZ010000013">
    <property type="protein sequence ID" value="MDD8060887.1"/>
    <property type="molecule type" value="Genomic_DNA"/>
</dbReference>
<reference evidence="3 4" key="1">
    <citation type="submission" date="2023-02" db="EMBL/GenBank/DDBJ databases">
        <title>Genome sequence of Shewanella metallivivens ER-Te-42B-Light, sp. nov., enriched from sulfide tube worms (Riftia pachyptila) isolated from Explorer Ridge in the Pacific Ocean.</title>
        <authorList>
            <person name="Maltman C."/>
            <person name="Kuzyk S.B."/>
            <person name="Kyndt J.A."/>
            <person name="Yurkov V."/>
        </authorList>
    </citation>
    <scope>NUCLEOTIDE SEQUENCE [LARGE SCALE GENOMIC DNA]</scope>
    <source>
        <strain evidence="3 4">ER-Te-42B-Light</strain>
    </source>
</reference>